<proteinExistence type="predicted"/>
<feature type="domain" description="Transposase IS200-like" evidence="1">
    <location>
        <begin position="36"/>
        <end position="154"/>
    </location>
</feature>
<dbReference type="InterPro" id="IPR002686">
    <property type="entry name" value="Transposase_17"/>
</dbReference>
<dbReference type="STRING" id="66692.ABC1281"/>
<gene>
    <name evidence="2" type="ordered locus">ABC1281</name>
</gene>
<name>Q5WII6_SHOC1</name>
<dbReference type="PANTHER" id="PTHR33360">
    <property type="entry name" value="TRANSPOSASE FOR INSERTION SEQUENCE ELEMENT IS200"/>
    <property type="match status" value="1"/>
</dbReference>
<evidence type="ECO:0000259" key="1">
    <source>
        <dbReference type="SMART" id="SM01321"/>
    </source>
</evidence>
<dbReference type="InterPro" id="IPR036515">
    <property type="entry name" value="Transposase_17_sf"/>
</dbReference>
<evidence type="ECO:0000313" key="3">
    <source>
        <dbReference type="Proteomes" id="UP000001168"/>
    </source>
</evidence>
<protein>
    <submittedName>
        <fullName evidence="2">IS605/IS200 family transposase</fullName>
    </submittedName>
</protein>
<dbReference type="GO" id="GO:0004803">
    <property type="term" value="F:transposase activity"/>
    <property type="evidence" value="ECO:0007669"/>
    <property type="project" value="InterPro"/>
</dbReference>
<reference evidence="2 3" key="1">
    <citation type="journal article" date="1994" name="J. Ferment. Bioeng.">
        <title>Molecular cloning and nucleotide sequence of the gene for an alkaline protease from the alkalophilic Bacillus sp. KSM-K16.</title>
        <authorList>
            <person name="Hakamada Y."/>
            <person name="Kobayashi T."/>
            <person name="Hitomi J."/>
            <person name="Kawai S."/>
            <person name="Ito S."/>
        </authorList>
    </citation>
    <scope>NUCLEOTIDE SEQUENCE [LARGE SCALE GENOMIC DNA]</scope>
    <source>
        <strain evidence="2 3">KSM-K16</strain>
    </source>
</reference>
<keyword evidence="3" id="KW-1185">Reference proteome</keyword>
<dbReference type="GO" id="GO:0006313">
    <property type="term" value="P:DNA transposition"/>
    <property type="evidence" value="ECO:0007669"/>
    <property type="project" value="InterPro"/>
</dbReference>
<dbReference type="SMART" id="SM01321">
    <property type="entry name" value="Y1_Tnp"/>
    <property type="match status" value="1"/>
</dbReference>
<evidence type="ECO:0000313" key="2">
    <source>
        <dbReference type="EMBL" id="BAD63819.1"/>
    </source>
</evidence>
<reference evidence="2 3" key="5">
    <citation type="journal article" date="2007" name="Extremophiles">
        <title>Intragenomic diversity of the V1 regions of 16S rRNA genes in high-alkaline protease-producing Bacillus clausii spp.</title>
        <authorList>
            <person name="Kageyama Y."/>
            <person name="Takaki Y."/>
            <person name="Shimamura S."/>
            <person name="Nishi S."/>
            <person name="Nogi Y."/>
            <person name="Uchimura K."/>
            <person name="Kobayashi T."/>
            <person name="Hitomi J."/>
            <person name="Ozaki K."/>
            <person name="Kawai S."/>
            <person name="Ito S."/>
            <person name="Horikoshi K."/>
        </authorList>
    </citation>
    <scope>NUCLEOTIDE SEQUENCE [LARGE SCALE GENOMIC DNA]</scope>
    <source>
        <strain evidence="2 3">KSM-K16</strain>
    </source>
</reference>
<dbReference type="eggNOG" id="COG1943">
    <property type="taxonomic scope" value="Bacteria"/>
</dbReference>
<organism evidence="2 3">
    <name type="scientific">Shouchella clausii (strain KSM-K16)</name>
    <name type="common">Alkalihalobacillus clausii</name>
    <dbReference type="NCBI Taxonomy" id="66692"/>
    <lineage>
        <taxon>Bacteria</taxon>
        <taxon>Bacillati</taxon>
        <taxon>Bacillota</taxon>
        <taxon>Bacilli</taxon>
        <taxon>Bacillales</taxon>
        <taxon>Bacillaceae</taxon>
        <taxon>Shouchella</taxon>
    </lineage>
</organism>
<accession>Q5WII6</accession>
<dbReference type="GO" id="GO:0003677">
    <property type="term" value="F:DNA binding"/>
    <property type="evidence" value="ECO:0007669"/>
    <property type="project" value="InterPro"/>
</dbReference>
<reference evidence="2 3" key="2">
    <citation type="journal article" date="1995" name="Appl. Microbiol. Biotechnol.">
        <title>Purification and properties of an alkaline protease from alkalophilic Bacillus sp. KSM-K16.</title>
        <authorList>
            <person name="Kobayashi T."/>
            <person name="Hakamada Y."/>
            <person name="Adachi S."/>
            <person name="Hitomi J."/>
            <person name="Yoshimatsu T."/>
            <person name="Koike K."/>
            <person name="Kawai S."/>
            <person name="Ito S."/>
        </authorList>
    </citation>
    <scope>NUCLEOTIDE SEQUENCE [LARGE SCALE GENOMIC DNA]</scope>
    <source>
        <strain evidence="2 3">KSM-K16</strain>
    </source>
</reference>
<sequence>MMKKSPIVIIELGRQTNFYQRKEISPMSDNSLSHTRWNCKYHIVFIPKYRRKIVYGKLRKDIGAILRRLCEMKDVEIIEAHAMIDHIHMLVKIPPKMSVSYFMGYLKGKSSLMIHDRHANLKYNHGNRTFWAKGYYVSTVGLNQKTIEKYIREQEAEDRLRDQMTKREYVDPFKDK</sequence>
<dbReference type="AlphaFoldDB" id="Q5WII6"/>
<dbReference type="Pfam" id="PF01797">
    <property type="entry name" value="Y1_Tnp"/>
    <property type="match status" value="1"/>
</dbReference>
<reference evidence="2 3" key="3">
    <citation type="journal article" date="1997" name="Protein Eng.">
        <title>High-resolution crystal structure of M-protease: phylogeny aided analysis of the high-alkaline adaptation mechanism.</title>
        <authorList>
            <person name="Shirai T."/>
            <person name="Suzuki A."/>
            <person name="Yamane T."/>
            <person name="Ashida T."/>
            <person name="Kobayashi T."/>
            <person name="Ito S."/>
        </authorList>
    </citation>
    <scope>NUCLEOTIDE SEQUENCE [LARGE SCALE GENOMIC DNA]</scope>
    <source>
        <strain evidence="2 3">KSM-K16</strain>
    </source>
</reference>
<dbReference type="Proteomes" id="UP000001168">
    <property type="component" value="Chromosome"/>
</dbReference>
<dbReference type="PANTHER" id="PTHR33360:SF2">
    <property type="entry name" value="TRANSPOSASE FOR INSERTION SEQUENCE ELEMENT IS200"/>
    <property type="match status" value="1"/>
</dbReference>
<dbReference type="Gene3D" id="3.30.70.1290">
    <property type="entry name" value="Transposase IS200-like"/>
    <property type="match status" value="1"/>
</dbReference>
<reference evidence="3" key="4">
    <citation type="submission" date="2003-10" db="EMBL/GenBank/DDBJ databases">
        <title>The complete genome sequence of the alkaliphilic Bacillus clausii KSM-K16.</title>
        <authorList>
            <person name="Takaki Y."/>
            <person name="Kageyama Y."/>
            <person name="Shimamura S."/>
            <person name="Suzuki H."/>
            <person name="Nishi S."/>
            <person name="Hatada Y."/>
            <person name="Kawai S."/>
            <person name="Ito S."/>
            <person name="Horikoshi K."/>
        </authorList>
    </citation>
    <scope>NUCLEOTIDE SEQUENCE [LARGE SCALE GENOMIC DNA]</scope>
    <source>
        <strain evidence="3">KSM-K16</strain>
    </source>
</reference>
<dbReference type="HOGENOM" id="CLU_101320_0_0_9"/>
<dbReference type="SUPFAM" id="SSF143422">
    <property type="entry name" value="Transposase IS200-like"/>
    <property type="match status" value="1"/>
</dbReference>
<dbReference type="KEGG" id="bcl:ABC1281"/>
<dbReference type="EMBL" id="AP006627">
    <property type="protein sequence ID" value="BAD63819.1"/>
    <property type="molecule type" value="Genomic_DNA"/>
</dbReference>
<dbReference type="NCBIfam" id="NF033573">
    <property type="entry name" value="transpos_IS200"/>
    <property type="match status" value="1"/>
</dbReference>